<dbReference type="EMBL" id="UZAF01016445">
    <property type="protein sequence ID" value="VDO28113.1"/>
    <property type="molecule type" value="Genomic_DNA"/>
</dbReference>
<comment type="subcellular location">
    <subcellularLocation>
        <location evidence="1">Cytoplasm</location>
        <location evidence="1">Myofibril</location>
        <location evidence="1">Sarcomere</location>
        <location evidence="1">A band</location>
    </subcellularLocation>
</comment>
<dbReference type="InterPro" id="IPR007110">
    <property type="entry name" value="Ig-like_dom"/>
</dbReference>
<evidence type="ECO:0000313" key="8">
    <source>
        <dbReference type="WBParaSite" id="HPLM_0000615101-mRNA-1"/>
    </source>
</evidence>
<dbReference type="InterPro" id="IPR013783">
    <property type="entry name" value="Ig-like_fold"/>
</dbReference>
<dbReference type="FunFam" id="2.60.40.10:FF:000425">
    <property type="entry name" value="Myosin light chain kinase"/>
    <property type="match status" value="2"/>
</dbReference>
<dbReference type="Gene3D" id="2.60.40.10">
    <property type="entry name" value="Immunoglobulins"/>
    <property type="match status" value="2"/>
</dbReference>
<dbReference type="SUPFAM" id="SSF46966">
    <property type="entry name" value="Spectrin repeat"/>
    <property type="match status" value="1"/>
</dbReference>
<dbReference type="Pfam" id="PF07679">
    <property type="entry name" value="I-set"/>
    <property type="match status" value="2"/>
</dbReference>
<evidence type="ECO:0000313" key="6">
    <source>
        <dbReference type="EMBL" id="VDO28113.1"/>
    </source>
</evidence>
<feature type="domain" description="Ig-like" evidence="5">
    <location>
        <begin position="839"/>
        <end position="914"/>
    </location>
</feature>
<sequence length="1112" mass="125852">MVEARENGGPMHNGTMHSEQDLSTTTLSTIAVRAGDHASMVVALLKSMGFVEVRIDEMRPGLLEIGESASETANLLSIHDDLLKRLAEKDDQVAALLTRTDNLSSEKDEKEAIVYGDMAKGLREAWSGLQKQLMLRGYLLRETLTFHRLGDHHEKVSVNQLLRTVKGQIHSQNRNLLMGTIWITEDKLIDTTAQAMDVGSSVITQIRTLGPTSDNPDRDQEMLASKFVVLRIASEWERIEAMWKKGRTEVVGTTTTEELLIIEQWLKHAERRVKAVNETGFKILLEEGNGHKARLVELGSSNGVEDGARITHLSGRIEEFLHYVKTRMNRSQRIQAFFQSAQTMLSQLAMMEEDMRNANAAMAGELYPLAQQKATTVIQEGRDISAKEILTYEEQALVRQRCEEMDKKLKLLEELATEIQNSTQISQELASLQTWYGMRVIPFLATHADMGGTLNEAVDFLEAHQRFVDEVVNRDASVTSAMSKRSEMTGVERKAMSEFEAHYERLKDVLESRIRIGGAFVRMHKFAKDLESSFDGITSLLDTNRDFTNERVAAQVENVFQMIEDTMTQEKHEVERFVASAEAVARDDDTLDVTRSTQAARNVLVDHDHRYVYLKHKWAEWLANKVWFVSRLVCPYGIPSSNLAPIFRSMVQVSNKTISLEETKKKVTVIEEIEMWQEETWEIIRLLENTKTTTLQVSCELNGRGVAAMAKFKEAVETIYESFLEEEIVERVRAPQILTKLKDAQVDEGSRFEFVARIEGEPEPKITWLKDGIDVKSNIDYRQDFVNGVASLVIEETFIEDTATYTVRAENIGGVAESSATLTVKSRSAISSLMEEEKPRFIKQLTNVQIVEGETAVLDCVVVGKPEPEIWFKEERTVKEDERTHLMFTGDHVSLTIEDAVPSDSGMYTVRAKNVHGETTGFCQLKLLRSVVLVHCSHFAVDTSAQSKFVFQTIRRTPVPETHKATLLGAYSLENIAVSDNPWRCSWNVMSLTKIQAIQQPITPETHRATISRGASLENIAVGHYSCCRRLLQNALSFTRKFTCLVKNLKVRKIEVERDYRDGNDMEGVFGRDLNWYSCPKSGYIKPELCKPAITFAMGHDKLFELSTRIPS</sequence>
<dbReference type="OMA" id="ETDMRNA"/>
<dbReference type="InterPro" id="IPR013098">
    <property type="entry name" value="Ig_I-set"/>
</dbReference>
<dbReference type="GO" id="GO:0019899">
    <property type="term" value="F:enzyme binding"/>
    <property type="evidence" value="ECO:0007669"/>
    <property type="project" value="UniProtKB-ARBA"/>
</dbReference>
<keyword evidence="3" id="KW-0393">Immunoglobulin domain</keyword>
<evidence type="ECO:0000256" key="2">
    <source>
        <dbReference type="ARBA" id="ARBA00022490"/>
    </source>
</evidence>
<proteinExistence type="predicted"/>
<gene>
    <name evidence="6" type="ORF">HPLM_LOCUS6143</name>
</gene>
<dbReference type="WBParaSite" id="HPLM_0000615101-mRNA-1">
    <property type="protein sequence ID" value="HPLM_0000615101-mRNA-1"/>
    <property type="gene ID" value="HPLM_0000615101"/>
</dbReference>
<dbReference type="InterPro" id="IPR003599">
    <property type="entry name" value="Ig_sub"/>
</dbReference>
<evidence type="ECO:0000313" key="7">
    <source>
        <dbReference type="Proteomes" id="UP000268014"/>
    </source>
</evidence>
<evidence type="ECO:0000256" key="4">
    <source>
        <dbReference type="SAM" id="MobiDB-lite"/>
    </source>
</evidence>
<dbReference type="InterPro" id="IPR036179">
    <property type="entry name" value="Ig-like_dom_sf"/>
</dbReference>
<dbReference type="InterPro" id="IPR003598">
    <property type="entry name" value="Ig_sub2"/>
</dbReference>
<dbReference type="InterPro" id="IPR058157">
    <property type="entry name" value="Spectrin_met"/>
</dbReference>
<reference evidence="6 7" key="2">
    <citation type="submission" date="2018-11" db="EMBL/GenBank/DDBJ databases">
        <authorList>
            <consortium name="Pathogen Informatics"/>
        </authorList>
    </citation>
    <scope>NUCLEOTIDE SEQUENCE [LARGE SCALE GENOMIC DNA]</scope>
    <source>
        <strain evidence="6 7">MHpl1</strain>
    </source>
</reference>
<dbReference type="OrthoDB" id="114660at2759"/>
<feature type="region of interest" description="Disordered" evidence="4">
    <location>
        <begin position="1"/>
        <end position="22"/>
    </location>
</feature>
<dbReference type="PANTHER" id="PTHR47633">
    <property type="entry name" value="IMMUNOGLOBULIN"/>
    <property type="match status" value="1"/>
</dbReference>
<accession>A0A158QLB2</accession>
<dbReference type="GO" id="GO:0031672">
    <property type="term" value="C:A band"/>
    <property type="evidence" value="ECO:0007669"/>
    <property type="project" value="UniProtKB-SubCell"/>
</dbReference>
<dbReference type="Pfam" id="PF25101">
    <property type="entry name" value="Spectrin_7"/>
    <property type="match status" value="1"/>
</dbReference>
<dbReference type="InterPro" id="IPR056701">
    <property type="entry name" value="DUF7799"/>
</dbReference>
<protein>
    <submittedName>
        <fullName evidence="8">Ig-like domain-containing protein</fullName>
    </submittedName>
</protein>
<dbReference type="SUPFAM" id="SSF48726">
    <property type="entry name" value="Immunoglobulin"/>
    <property type="match status" value="2"/>
</dbReference>
<dbReference type="AlphaFoldDB" id="A0A158QLB2"/>
<dbReference type="SMART" id="SM00408">
    <property type="entry name" value="IGc2"/>
    <property type="match status" value="2"/>
</dbReference>
<evidence type="ECO:0000259" key="5">
    <source>
        <dbReference type="PROSITE" id="PS50835"/>
    </source>
</evidence>
<feature type="domain" description="Ig-like" evidence="5">
    <location>
        <begin position="735"/>
        <end position="823"/>
    </location>
</feature>
<dbReference type="Proteomes" id="UP000268014">
    <property type="component" value="Unassembled WGS sequence"/>
</dbReference>
<keyword evidence="2" id="KW-0963">Cytoplasm</keyword>
<dbReference type="STRING" id="6290.A0A158QLB2"/>
<dbReference type="PANTHER" id="PTHR47633:SF4">
    <property type="entry name" value="MYOPALLADIN ISOFORM X1"/>
    <property type="match status" value="1"/>
</dbReference>
<evidence type="ECO:0000256" key="3">
    <source>
        <dbReference type="ARBA" id="ARBA00023319"/>
    </source>
</evidence>
<dbReference type="Pfam" id="PF25075">
    <property type="entry name" value="DUF7799"/>
    <property type="match status" value="1"/>
</dbReference>
<organism evidence="8">
    <name type="scientific">Haemonchus placei</name>
    <name type="common">Barber's pole worm</name>
    <dbReference type="NCBI Taxonomy" id="6290"/>
    <lineage>
        <taxon>Eukaryota</taxon>
        <taxon>Metazoa</taxon>
        <taxon>Ecdysozoa</taxon>
        <taxon>Nematoda</taxon>
        <taxon>Chromadorea</taxon>
        <taxon>Rhabditida</taxon>
        <taxon>Rhabditina</taxon>
        <taxon>Rhabditomorpha</taxon>
        <taxon>Strongyloidea</taxon>
        <taxon>Trichostrongylidae</taxon>
        <taxon>Haemonchus</taxon>
    </lineage>
</organism>
<evidence type="ECO:0000256" key="1">
    <source>
        <dbReference type="ARBA" id="ARBA00004161"/>
    </source>
</evidence>
<dbReference type="PROSITE" id="PS50835">
    <property type="entry name" value="IG_LIKE"/>
    <property type="match status" value="2"/>
</dbReference>
<keyword evidence="7" id="KW-1185">Reference proteome</keyword>
<dbReference type="Gene3D" id="1.20.58.60">
    <property type="match status" value="1"/>
</dbReference>
<name>A0A158QLB2_HAEPC</name>
<dbReference type="SMART" id="SM00409">
    <property type="entry name" value="IG"/>
    <property type="match status" value="2"/>
</dbReference>
<reference evidence="8" key="1">
    <citation type="submission" date="2016-04" db="UniProtKB">
        <authorList>
            <consortium name="WormBaseParasite"/>
        </authorList>
    </citation>
    <scope>IDENTIFICATION</scope>
</reference>